<comment type="caution">
    <text evidence="3">The sequence shown here is derived from an EMBL/GenBank/DDBJ whole genome shotgun (WGS) entry which is preliminary data.</text>
</comment>
<evidence type="ECO:0000313" key="4">
    <source>
        <dbReference type="Proteomes" id="UP000801492"/>
    </source>
</evidence>
<dbReference type="OrthoDB" id="269227at2759"/>
<accession>A0A8K0CJ49</accession>
<keyword evidence="4" id="KW-1185">Reference proteome</keyword>
<dbReference type="Pfam" id="PF05199">
    <property type="entry name" value="GMC_oxred_C"/>
    <property type="match status" value="1"/>
</dbReference>
<dbReference type="PANTHER" id="PTHR11552:SF215">
    <property type="entry name" value="FI02019P"/>
    <property type="match status" value="1"/>
</dbReference>
<protein>
    <recommendedName>
        <fullName evidence="2">Glucose-methanol-choline oxidoreductase C-terminal domain-containing protein</fullName>
    </recommendedName>
</protein>
<evidence type="ECO:0000259" key="2">
    <source>
        <dbReference type="Pfam" id="PF05199"/>
    </source>
</evidence>
<dbReference type="SUPFAM" id="SSF54373">
    <property type="entry name" value="FAD-linked reductases, C-terminal domain"/>
    <property type="match status" value="1"/>
</dbReference>
<name>A0A8K0CJ49_IGNLU</name>
<dbReference type="AlphaFoldDB" id="A0A8K0CJ49"/>
<organism evidence="3 4">
    <name type="scientific">Ignelater luminosus</name>
    <name type="common">Cucubano</name>
    <name type="synonym">Pyrophorus luminosus</name>
    <dbReference type="NCBI Taxonomy" id="2038154"/>
    <lineage>
        <taxon>Eukaryota</taxon>
        <taxon>Metazoa</taxon>
        <taxon>Ecdysozoa</taxon>
        <taxon>Arthropoda</taxon>
        <taxon>Hexapoda</taxon>
        <taxon>Insecta</taxon>
        <taxon>Pterygota</taxon>
        <taxon>Neoptera</taxon>
        <taxon>Endopterygota</taxon>
        <taxon>Coleoptera</taxon>
        <taxon>Polyphaga</taxon>
        <taxon>Elateriformia</taxon>
        <taxon>Elateroidea</taxon>
        <taxon>Elateridae</taxon>
        <taxon>Agrypninae</taxon>
        <taxon>Pyrophorini</taxon>
        <taxon>Ignelater</taxon>
    </lineage>
</organism>
<evidence type="ECO:0000256" key="1">
    <source>
        <dbReference type="ARBA" id="ARBA00010790"/>
    </source>
</evidence>
<dbReference type="Gene3D" id="3.50.50.60">
    <property type="entry name" value="FAD/NAD(P)-binding domain"/>
    <property type="match status" value="1"/>
</dbReference>
<evidence type="ECO:0000313" key="3">
    <source>
        <dbReference type="EMBL" id="KAF2886076.1"/>
    </source>
</evidence>
<dbReference type="GO" id="GO:0050660">
    <property type="term" value="F:flavin adenine dinucleotide binding"/>
    <property type="evidence" value="ECO:0007669"/>
    <property type="project" value="InterPro"/>
</dbReference>
<gene>
    <name evidence="3" type="ORF">ILUMI_20098</name>
</gene>
<feature type="domain" description="Glucose-methanol-choline oxidoreductase C-terminal" evidence="2">
    <location>
        <begin position="97"/>
        <end position="240"/>
    </location>
</feature>
<dbReference type="EMBL" id="VTPC01088744">
    <property type="protein sequence ID" value="KAF2886076.1"/>
    <property type="molecule type" value="Genomic_DNA"/>
</dbReference>
<dbReference type="InterPro" id="IPR012132">
    <property type="entry name" value="GMC_OxRdtase"/>
</dbReference>
<dbReference type="Proteomes" id="UP000801492">
    <property type="component" value="Unassembled WGS sequence"/>
</dbReference>
<dbReference type="Gene3D" id="3.30.560.10">
    <property type="entry name" value="Glucose Oxidase, domain 3"/>
    <property type="match status" value="1"/>
</dbReference>
<dbReference type="SUPFAM" id="SSF51905">
    <property type="entry name" value="FAD/NAD(P)-binding domain"/>
    <property type="match status" value="1"/>
</dbReference>
<dbReference type="InterPro" id="IPR036188">
    <property type="entry name" value="FAD/NAD-bd_sf"/>
</dbReference>
<reference evidence="3" key="1">
    <citation type="submission" date="2019-08" db="EMBL/GenBank/DDBJ databases">
        <title>The genome of the North American firefly Photinus pyralis.</title>
        <authorList>
            <consortium name="Photinus pyralis genome working group"/>
            <person name="Fallon T.R."/>
            <person name="Sander Lower S.E."/>
            <person name="Weng J.-K."/>
        </authorList>
    </citation>
    <scope>NUCLEOTIDE SEQUENCE</scope>
    <source>
        <strain evidence="3">TRF0915ILg1</strain>
        <tissue evidence="3">Whole body</tissue>
    </source>
</reference>
<proteinExistence type="inferred from homology"/>
<dbReference type="PANTHER" id="PTHR11552">
    <property type="entry name" value="GLUCOSE-METHANOL-CHOLINE GMC OXIDOREDUCTASE"/>
    <property type="match status" value="1"/>
</dbReference>
<sequence>MPKTSLNALDEIYQYFMHRSGPLSGLHLVNFIGYINTKNDSIFPDLQVFHTQMDSNDLYVVEAMTRSINLPDELIKTYLEDNKHNSNVFITSQVMKPKSKGKILLRSTDPFDKPRIFPNYFSDEKNEDLELLLEGIKLSKKLVQTEILTRYKAKVVKFTLPNCKDYDFDTDEFWRCAIRNIGSHLFHQVGTCKMGPEGDPTAVVDPRLRVHGLKGVRVIDGSIMPTITSGNTNAPIIMIGEKGAELIKEDWLGNVRDEL</sequence>
<dbReference type="GO" id="GO:0016614">
    <property type="term" value="F:oxidoreductase activity, acting on CH-OH group of donors"/>
    <property type="evidence" value="ECO:0007669"/>
    <property type="project" value="InterPro"/>
</dbReference>
<dbReference type="InterPro" id="IPR007867">
    <property type="entry name" value="GMC_OxRtase_C"/>
</dbReference>
<comment type="similarity">
    <text evidence="1">Belongs to the GMC oxidoreductase family.</text>
</comment>